<dbReference type="EMBL" id="SISG01000001">
    <property type="protein sequence ID" value="TBN57739.1"/>
    <property type="molecule type" value="Genomic_DNA"/>
</dbReference>
<dbReference type="Gene3D" id="3.90.1010.20">
    <property type="match status" value="1"/>
</dbReference>
<dbReference type="PROSITE" id="PS51257">
    <property type="entry name" value="PROKAR_LIPOPROTEIN"/>
    <property type="match status" value="1"/>
</dbReference>
<proteinExistence type="predicted"/>
<dbReference type="RefSeq" id="WP_130981850.1">
    <property type="nucleotide sequence ID" value="NZ_SISG01000001.1"/>
</dbReference>
<feature type="chain" id="PRO_5020682090" evidence="2">
    <location>
        <begin position="29"/>
        <end position="146"/>
    </location>
</feature>
<sequence>MKTSTKKTTFAVLAAVSLLGTVTGCAAAATPTDTGSDAGTDTGSASDAPYADGTYEASGDYQSPNGIETVDVTITLADDTVTDVQVVGHGQAPESREYQGQFIDGIAAEVVGKDIDEISVDRVAGSSLTSGGFMKALDAIKADALA</sequence>
<evidence type="ECO:0000256" key="2">
    <source>
        <dbReference type="SAM" id="SignalP"/>
    </source>
</evidence>
<dbReference type="Pfam" id="PF04205">
    <property type="entry name" value="FMN_bind"/>
    <property type="match status" value="1"/>
</dbReference>
<keyword evidence="5" id="KW-1185">Reference proteome</keyword>
<feature type="compositionally biased region" description="Low complexity" evidence="1">
    <location>
        <begin position="29"/>
        <end position="48"/>
    </location>
</feature>
<protein>
    <submittedName>
        <fullName evidence="4">FMN-binding protein</fullName>
    </submittedName>
</protein>
<feature type="domain" description="FMN-binding" evidence="3">
    <location>
        <begin position="66"/>
        <end position="144"/>
    </location>
</feature>
<dbReference type="GO" id="GO:0016020">
    <property type="term" value="C:membrane"/>
    <property type="evidence" value="ECO:0007669"/>
    <property type="project" value="InterPro"/>
</dbReference>
<dbReference type="AlphaFoldDB" id="A0A4V2JF21"/>
<name>A0A4V2JF21_9MICO</name>
<evidence type="ECO:0000313" key="5">
    <source>
        <dbReference type="Proteomes" id="UP000294194"/>
    </source>
</evidence>
<evidence type="ECO:0000313" key="4">
    <source>
        <dbReference type="EMBL" id="TBN57739.1"/>
    </source>
</evidence>
<reference evidence="5" key="1">
    <citation type="submission" date="2019-02" db="EMBL/GenBank/DDBJ databases">
        <title>Glaciihabitans arcticus sp. nov., a psychrotolerant bacterium isolated from polar soil.</title>
        <authorList>
            <person name="Dahal R.H."/>
        </authorList>
    </citation>
    <scope>NUCLEOTIDE SEQUENCE [LARGE SCALE GENOMIC DNA]</scope>
    <source>
        <strain evidence="5">RP-3-7</strain>
    </source>
</reference>
<dbReference type="GO" id="GO:0010181">
    <property type="term" value="F:FMN binding"/>
    <property type="evidence" value="ECO:0007669"/>
    <property type="project" value="InterPro"/>
</dbReference>
<keyword evidence="2" id="KW-0732">Signal</keyword>
<accession>A0A4V2JF21</accession>
<comment type="caution">
    <text evidence="4">The sequence shown here is derived from an EMBL/GenBank/DDBJ whole genome shotgun (WGS) entry which is preliminary data.</text>
</comment>
<organism evidence="4 5">
    <name type="scientific">Glaciihabitans arcticus</name>
    <dbReference type="NCBI Taxonomy" id="2668039"/>
    <lineage>
        <taxon>Bacteria</taxon>
        <taxon>Bacillati</taxon>
        <taxon>Actinomycetota</taxon>
        <taxon>Actinomycetes</taxon>
        <taxon>Micrococcales</taxon>
        <taxon>Microbacteriaceae</taxon>
        <taxon>Glaciihabitans</taxon>
    </lineage>
</organism>
<feature type="signal peptide" evidence="2">
    <location>
        <begin position="1"/>
        <end position="28"/>
    </location>
</feature>
<feature type="region of interest" description="Disordered" evidence="1">
    <location>
        <begin position="29"/>
        <end position="64"/>
    </location>
</feature>
<dbReference type="SMART" id="SM00900">
    <property type="entry name" value="FMN_bind"/>
    <property type="match status" value="1"/>
</dbReference>
<dbReference type="Proteomes" id="UP000294194">
    <property type="component" value="Unassembled WGS sequence"/>
</dbReference>
<evidence type="ECO:0000256" key="1">
    <source>
        <dbReference type="SAM" id="MobiDB-lite"/>
    </source>
</evidence>
<gene>
    <name evidence="4" type="ORF">EYE40_10255</name>
</gene>
<dbReference type="InterPro" id="IPR007329">
    <property type="entry name" value="FMN-bd"/>
</dbReference>
<evidence type="ECO:0000259" key="3">
    <source>
        <dbReference type="SMART" id="SM00900"/>
    </source>
</evidence>